<dbReference type="SUPFAM" id="SSF52047">
    <property type="entry name" value="RNI-like"/>
    <property type="match status" value="1"/>
</dbReference>
<dbReference type="Proteomes" id="UP000294933">
    <property type="component" value="Unassembled WGS sequence"/>
</dbReference>
<protein>
    <recommendedName>
        <fullName evidence="3">F-box domain-containing protein</fullName>
    </recommendedName>
</protein>
<accession>A0A4Y7Q3N2</accession>
<sequence length="298" mass="34167">MEEAGLTNFPCLQCLYNAWHTDIKISKQTFPRLSRHSKHIKVPSDYIFLAQLTSLELLHEDTAVDVAPLMQALHSLKNLKKLSLTFDGCSVVDYPQEIIDMTDNQSIVIDTLQIAILNRTLPYVIMFLYKGLQFLAPSVVHIHMEDLLYDGEDYDLEDFFFMEPEDNFLCGSTITIHASRMKEIQFGWTPYPLLTGIAERRQIAHTVHFEGQIEAFIRLGTADWGHFSSLRHLQFKCCDSLTEAEVDELARNLMWGKAEGTGLQLLEIFSCERISEEFLVVLGDQVGPRLKWKTCDCE</sequence>
<gene>
    <name evidence="1" type="ORF">BD410DRAFT_840455</name>
</gene>
<evidence type="ECO:0000313" key="2">
    <source>
        <dbReference type="Proteomes" id="UP000294933"/>
    </source>
</evidence>
<name>A0A4Y7Q3N2_9AGAM</name>
<proteinExistence type="predicted"/>
<dbReference type="AlphaFoldDB" id="A0A4Y7Q3N2"/>
<evidence type="ECO:0008006" key="3">
    <source>
        <dbReference type="Google" id="ProtNLM"/>
    </source>
</evidence>
<reference evidence="1 2" key="1">
    <citation type="submission" date="2018-06" db="EMBL/GenBank/DDBJ databases">
        <title>A transcriptomic atlas of mushroom development highlights an independent origin of complex multicellularity.</title>
        <authorList>
            <consortium name="DOE Joint Genome Institute"/>
            <person name="Krizsan K."/>
            <person name="Almasi E."/>
            <person name="Merenyi Z."/>
            <person name="Sahu N."/>
            <person name="Viragh M."/>
            <person name="Koszo T."/>
            <person name="Mondo S."/>
            <person name="Kiss B."/>
            <person name="Balint B."/>
            <person name="Kues U."/>
            <person name="Barry K."/>
            <person name="Hegedus J.C."/>
            <person name="Henrissat B."/>
            <person name="Johnson J."/>
            <person name="Lipzen A."/>
            <person name="Ohm R."/>
            <person name="Nagy I."/>
            <person name="Pangilinan J."/>
            <person name="Yan J."/>
            <person name="Xiong Y."/>
            <person name="Grigoriev I.V."/>
            <person name="Hibbett D.S."/>
            <person name="Nagy L.G."/>
        </authorList>
    </citation>
    <scope>NUCLEOTIDE SEQUENCE [LARGE SCALE GENOMIC DNA]</scope>
    <source>
        <strain evidence="1 2">SZMC22713</strain>
    </source>
</reference>
<organism evidence="1 2">
    <name type="scientific">Rickenella mellea</name>
    <dbReference type="NCBI Taxonomy" id="50990"/>
    <lineage>
        <taxon>Eukaryota</taxon>
        <taxon>Fungi</taxon>
        <taxon>Dikarya</taxon>
        <taxon>Basidiomycota</taxon>
        <taxon>Agaricomycotina</taxon>
        <taxon>Agaricomycetes</taxon>
        <taxon>Hymenochaetales</taxon>
        <taxon>Rickenellaceae</taxon>
        <taxon>Rickenella</taxon>
    </lineage>
</organism>
<dbReference type="EMBL" id="ML170180">
    <property type="protein sequence ID" value="TDL21499.1"/>
    <property type="molecule type" value="Genomic_DNA"/>
</dbReference>
<dbReference type="VEuPathDB" id="FungiDB:BD410DRAFT_840455"/>
<keyword evidence="2" id="KW-1185">Reference proteome</keyword>
<evidence type="ECO:0000313" key="1">
    <source>
        <dbReference type="EMBL" id="TDL21499.1"/>
    </source>
</evidence>